<comment type="caution">
    <text evidence="2">The sequence shown here is derived from an EMBL/GenBank/DDBJ whole genome shotgun (WGS) entry which is preliminary data.</text>
</comment>
<protein>
    <submittedName>
        <fullName evidence="2">15116_t:CDS:1</fullName>
    </submittedName>
</protein>
<keyword evidence="3" id="KW-1185">Reference proteome</keyword>
<name>A0A9N9A4M1_FUNMO</name>
<sequence length="143" mass="16450">MLHQQEHRKARITIEICATKTREEHTVITTKRFFDERKEQQNVPEFDSNDEDIENNPFLVSGEKSSTVSFQDQFSPFLGEKSSNGESEDDEIAKEVEHIDGDQSSGTNYNDPRDVSPSLISIMEAYCKKENILHMRAIFHIVS</sequence>
<organism evidence="2 3">
    <name type="scientific">Funneliformis mosseae</name>
    <name type="common">Endomycorrhizal fungus</name>
    <name type="synonym">Glomus mosseae</name>
    <dbReference type="NCBI Taxonomy" id="27381"/>
    <lineage>
        <taxon>Eukaryota</taxon>
        <taxon>Fungi</taxon>
        <taxon>Fungi incertae sedis</taxon>
        <taxon>Mucoromycota</taxon>
        <taxon>Glomeromycotina</taxon>
        <taxon>Glomeromycetes</taxon>
        <taxon>Glomerales</taxon>
        <taxon>Glomeraceae</taxon>
        <taxon>Funneliformis</taxon>
    </lineage>
</organism>
<gene>
    <name evidence="2" type="ORF">FMOSSE_LOCUS4930</name>
</gene>
<evidence type="ECO:0000313" key="2">
    <source>
        <dbReference type="EMBL" id="CAG8518977.1"/>
    </source>
</evidence>
<reference evidence="2" key="1">
    <citation type="submission" date="2021-06" db="EMBL/GenBank/DDBJ databases">
        <authorList>
            <person name="Kallberg Y."/>
            <person name="Tangrot J."/>
            <person name="Rosling A."/>
        </authorList>
    </citation>
    <scope>NUCLEOTIDE SEQUENCE</scope>
    <source>
        <strain evidence="2">87-6 pot B 2015</strain>
    </source>
</reference>
<evidence type="ECO:0000256" key="1">
    <source>
        <dbReference type="SAM" id="MobiDB-lite"/>
    </source>
</evidence>
<evidence type="ECO:0000313" key="3">
    <source>
        <dbReference type="Proteomes" id="UP000789375"/>
    </source>
</evidence>
<proteinExistence type="predicted"/>
<accession>A0A9N9A4M1</accession>
<feature type="region of interest" description="Disordered" evidence="1">
    <location>
        <begin position="33"/>
        <end position="56"/>
    </location>
</feature>
<dbReference type="Proteomes" id="UP000789375">
    <property type="component" value="Unassembled WGS sequence"/>
</dbReference>
<feature type="region of interest" description="Disordered" evidence="1">
    <location>
        <begin position="75"/>
        <end position="113"/>
    </location>
</feature>
<dbReference type="AlphaFoldDB" id="A0A9N9A4M1"/>
<dbReference type="EMBL" id="CAJVPP010000881">
    <property type="protein sequence ID" value="CAG8518977.1"/>
    <property type="molecule type" value="Genomic_DNA"/>
</dbReference>